<evidence type="ECO:0000313" key="2">
    <source>
        <dbReference type="Proteomes" id="UP001153332"/>
    </source>
</evidence>
<name>A0ACC2JKM3_9PEZI</name>
<dbReference type="EMBL" id="JAPUUL010001190">
    <property type="protein sequence ID" value="KAJ8128091.1"/>
    <property type="molecule type" value="Genomic_DNA"/>
</dbReference>
<evidence type="ECO:0000313" key="1">
    <source>
        <dbReference type="EMBL" id="KAJ8128091.1"/>
    </source>
</evidence>
<comment type="caution">
    <text evidence="1">The sequence shown here is derived from an EMBL/GenBank/DDBJ whole genome shotgun (WGS) entry which is preliminary data.</text>
</comment>
<sequence length="73" mass="8097">MGIEIDIHRLEGKHKMSQEMGGEDRQGIIDGFELLGNDLWREVAPMVKERGALKDKETAAKAGSSHTSLYSRA</sequence>
<dbReference type="Proteomes" id="UP001153332">
    <property type="component" value="Unassembled WGS sequence"/>
</dbReference>
<proteinExistence type="predicted"/>
<reference evidence="1" key="1">
    <citation type="submission" date="2022-12" db="EMBL/GenBank/DDBJ databases">
        <title>Genome Sequence of Lasiodiplodia mahajangana.</title>
        <authorList>
            <person name="Buettner E."/>
        </authorList>
    </citation>
    <scope>NUCLEOTIDE SEQUENCE</scope>
    <source>
        <strain evidence="1">VT137</strain>
    </source>
</reference>
<organism evidence="1 2">
    <name type="scientific">Lasiodiplodia mahajangana</name>
    <dbReference type="NCBI Taxonomy" id="1108764"/>
    <lineage>
        <taxon>Eukaryota</taxon>
        <taxon>Fungi</taxon>
        <taxon>Dikarya</taxon>
        <taxon>Ascomycota</taxon>
        <taxon>Pezizomycotina</taxon>
        <taxon>Dothideomycetes</taxon>
        <taxon>Dothideomycetes incertae sedis</taxon>
        <taxon>Botryosphaeriales</taxon>
        <taxon>Botryosphaeriaceae</taxon>
        <taxon>Lasiodiplodia</taxon>
    </lineage>
</organism>
<keyword evidence="2" id="KW-1185">Reference proteome</keyword>
<gene>
    <name evidence="1" type="ORF">O1611_g5546</name>
</gene>
<protein>
    <submittedName>
        <fullName evidence="1">Uncharacterized protein</fullName>
    </submittedName>
</protein>
<accession>A0ACC2JKM3</accession>